<dbReference type="EMBL" id="CP155447">
    <property type="protein sequence ID" value="XBH02719.1"/>
    <property type="molecule type" value="Genomic_DNA"/>
</dbReference>
<proteinExistence type="predicted"/>
<dbReference type="InterPro" id="IPR010982">
    <property type="entry name" value="Lambda_DNA-bd_dom_sf"/>
</dbReference>
<dbReference type="Gene3D" id="1.10.260.40">
    <property type="entry name" value="lambda repressor-like DNA-binding domains"/>
    <property type="match status" value="1"/>
</dbReference>
<feature type="domain" description="HTH cro/C1-type" evidence="1">
    <location>
        <begin position="80"/>
        <end position="134"/>
    </location>
</feature>
<sequence>MAATVTAPNDSYLALIREFPLRPLRSEDDLDAAIAMIDRIRARKDRGEQENDYLEVLAGLVETYEAEAYPIPDLDPVAMLRFLIEQHAVTQSQLSEQTGLAMATISEILNGKRGISEKARKTLAKRFNVAPSLFT</sequence>
<dbReference type="PANTHER" id="PTHR40455">
    <property type="entry name" value="ANTITOXIN HIGA"/>
    <property type="match status" value="1"/>
</dbReference>
<gene>
    <name evidence="2" type="ORF">V5E97_31010</name>
</gene>
<dbReference type="InterPro" id="IPR039060">
    <property type="entry name" value="Antitox_HigA"/>
</dbReference>
<dbReference type="Pfam" id="PF01381">
    <property type="entry name" value="HTH_3"/>
    <property type="match status" value="1"/>
</dbReference>
<reference evidence="2" key="1">
    <citation type="submission" date="2024-05" db="EMBL/GenBank/DDBJ databases">
        <title>Planctomycetes of the genus Singulisphaera possess chitinolytic capabilities.</title>
        <authorList>
            <person name="Ivanova A."/>
        </authorList>
    </citation>
    <scope>NUCLEOTIDE SEQUENCE</scope>
    <source>
        <strain evidence="2">Ch08T</strain>
    </source>
</reference>
<dbReference type="InterPro" id="IPR001387">
    <property type="entry name" value="Cro/C1-type_HTH"/>
</dbReference>
<dbReference type="GO" id="GO:0006355">
    <property type="term" value="P:regulation of DNA-templated transcription"/>
    <property type="evidence" value="ECO:0007669"/>
    <property type="project" value="InterPro"/>
</dbReference>
<accession>A0AAU7CBL9</accession>
<dbReference type="AlphaFoldDB" id="A0AAU7CBL9"/>
<dbReference type="RefSeq" id="WP_406695460.1">
    <property type="nucleotide sequence ID" value="NZ_CP155447.1"/>
</dbReference>
<dbReference type="PROSITE" id="PS50943">
    <property type="entry name" value="HTH_CROC1"/>
    <property type="match status" value="1"/>
</dbReference>
<evidence type="ECO:0000313" key="2">
    <source>
        <dbReference type="EMBL" id="XBH02719.1"/>
    </source>
</evidence>
<organism evidence="2">
    <name type="scientific">Singulisphaera sp. Ch08</name>
    <dbReference type="NCBI Taxonomy" id="3120278"/>
    <lineage>
        <taxon>Bacteria</taxon>
        <taxon>Pseudomonadati</taxon>
        <taxon>Planctomycetota</taxon>
        <taxon>Planctomycetia</taxon>
        <taxon>Isosphaerales</taxon>
        <taxon>Isosphaeraceae</taxon>
        <taxon>Singulisphaera</taxon>
    </lineage>
</organism>
<dbReference type="SMART" id="SM00530">
    <property type="entry name" value="HTH_XRE"/>
    <property type="match status" value="1"/>
</dbReference>
<evidence type="ECO:0000259" key="1">
    <source>
        <dbReference type="PROSITE" id="PS50943"/>
    </source>
</evidence>
<dbReference type="CDD" id="cd00093">
    <property type="entry name" value="HTH_XRE"/>
    <property type="match status" value="1"/>
</dbReference>
<protein>
    <submittedName>
        <fullName evidence="2">Helix-turn-helix domain-containing protein</fullName>
    </submittedName>
</protein>
<dbReference type="PANTHER" id="PTHR40455:SF1">
    <property type="entry name" value="ANTITOXIN HIGA"/>
    <property type="match status" value="1"/>
</dbReference>
<dbReference type="SUPFAM" id="SSF47413">
    <property type="entry name" value="lambda repressor-like DNA-binding domains"/>
    <property type="match status" value="1"/>
</dbReference>
<dbReference type="GO" id="GO:0001046">
    <property type="term" value="F:core promoter sequence-specific DNA binding"/>
    <property type="evidence" value="ECO:0007669"/>
    <property type="project" value="TreeGrafter"/>
</dbReference>
<name>A0AAU7CBL9_9BACT</name>